<comment type="caution">
    <text evidence="2">The sequence shown here is derived from an EMBL/GenBank/DDBJ whole genome shotgun (WGS) entry which is preliminary data.</text>
</comment>
<proteinExistence type="predicted"/>
<reference evidence="2 3" key="1">
    <citation type="submission" date="2020-05" db="EMBL/GenBank/DDBJ databases">
        <title>Identification and distribution of gene clusters putatively required for synthesis of sphingolipid metabolism inhibitors in phylogenetically diverse species of the filamentous fungus Fusarium.</title>
        <authorList>
            <person name="Kim H.-S."/>
            <person name="Busman M."/>
            <person name="Brown D.W."/>
            <person name="Divon H."/>
            <person name="Uhlig S."/>
            <person name="Proctor R.H."/>
        </authorList>
    </citation>
    <scope>NUCLEOTIDE SEQUENCE [LARGE SCALE GENOMIC DNA]</scope>
    <source>
        <strain evidence="2 3">NRRL 13617</strain>
    </source>
</reference>
<dbReference type="EMBL" id="JAAOAQ010000165">
    <property type="protein sequence ID" value="KAF5563631.1"/>
    <property type="molecule type" value="Genomic_DNA"/>
</dbReference>
<name>A0A8H5NEF6_9HYPO</name>
<feature type="coiled-coil region" evidence="1">
    <location>
        <begin position="186"/>
        <end position="220"/>
    </location>
</feature>
<protein>
    <submittedName>
        <fullName evidence="2">Uncharacterized protein</fullName>
    </submittedName>
</protein>
<evidence type="ECO:0000313" key="2">
    <source>
        <dbReference type="EMBL" id="KAF5563631.1"/>
    </source>
</evidence>
<organism evidence="2 3">
    <name type="scientific">Fusarium phyllophilum</name>
    <dbReference type="NCBI Taxonomy" id="47803"/>
    <lineage>
        <taxon>Eukaryota</taxon>
        <taxon>Fungi</taxon>
        <taxon>Dikarya</taxon>
        <taxon>Ascomycota</taxon>
        <taxon>Pezizomycotina</taxon>
        <taxon>Sordariomycetes</taxon>
        <taxon>Hypocreomycetidae</taxon>
        <taxon>Hypocreales</taxon>
        <taxon>Nectriaceae</taxon>
        <taxon>Fusarium</taxon>
        <taxon>Fusarium fujikuroi species complex</taxon>
    </lineage>
</organism>
<keyword evidence="3" id="KW-1185">Reference proteome</keyword>
<sequence length="407" mass="45919">MLPMSNLPITTLLYSIVTTVNDPDFLPQKLKTSEIIPHLIMTTVYVEKPKSGADVDILKVARQLQHLAHFLSQGHPIPGISLTANDLKIARVLSPVTNITSHRRHSDLEFPREWIEDDDALAIALRDWRRDVDPKQLHNTPAVKEKPAQTTYTPIEAAIADTDLEADANASFLSYSMKREAHWVAKTKELKKLRQTEQEKEIALRENLKLQHKVEALQRQSASFHRALFDPDKSIHEANLKAKVKLHADVRQLQRSLTAANTKNQSLVEKNKALESCNKSLVTENEELVKKTENLELSNFDLVTENVALDAEIKDLDSDNETLITMAQKLLDKHALSKESMKKYQETLVAENQALESSKDFLAAHNNNLSIRNAALEDTNKRLKESLDKIVTVAKDCEKTLTAERGA</sequence>
<evidence type="ECO:0000313" key="3">
    <source>
        <dbReference type="Proteomes" id="UP000582016"/>
    </source>
</evidence>
<accession>A0A8H5NEF6</accession>
<evidence type="ECO:0000256" key="1">
    <source>
        <dbReference type="SAM" id="Coils"/>
    </source>
</evidence>
<keyword evidence="1" id="KW-0175">Coiled coil</keyword>
<dbReference type="Proteomes" id="UP000582016">
    <property type="component" value="Unassembled WGS sequence"/>
</dbReference>
<dbReference type="AlphaFoldDB" id="A0A8H5NEF6"/>
<dbReference type="OrthoDB" id="5097247at2759"/>
<gene>
    <name evidence="2" type="ORF">FPHYL_5122</name>
</gene>